<sequence length="32" mass="3102">RGRVGVGVVGVGGADSPVIGGYVSNGDVVRFV</sequence>
<organism evidence="1">
    <name type="scientific">marine sediment metagenome</name>
    <dbReference type="NCBI Taxonomy" id="412755"/>
    <lineage>
        <taxon>unclassified sequences</taxon>
        <taxon>metagenomes</taxon>
        <taxon>ecological metagenomes</taxon>
    </lineage>
</organism>
<proteinExistence type="predicted"/>
<dbReference type="AlphaFoldDB" id="X0XWD6"/>
<protein>
    <submittedName>
        <fullName evidence="1">Uncharacterized protein</fullName>
    </submittedName>
</protein>
<comment type="caution">
    <text evidence="1">The sequence shown here is derived from an EMBL/GenBank/DDBJ whole genome shotgun (WGS) entry which is preliminary data.</text>
</comment>
<feature type="non-terminal residue" evidence="1">
    <location>
        <position position="32"/>
    </location>
</feature>
<reference evidence="1" key="1">
    <citation type="journal article" date="2014" name="Front. Microbiol.">
        <title>High frequency of phylogenetically diverse reductive dehalogenase-homologous genes in deep subseafloor sedimentary metagenomes.</title>
        <authorList>
            <person name="Kawai M."/>
            <person name="Futagami T."/>
            <person name="Toyoda A."/>
            <person name="Takaki Y."/>
            <person name="Nishi S."/>
            <person name="Hori S."/>
            <person name="Arai W."/>
            <person name="Tsubouchi T."/>
            <person name="Morono Y."/>
            <person name="Uchiyama I."/>
            <person name="Ito T."/>
            <person name="Fujiyama A."/>
            <person name="Inagaki F."/>
            <person name="Takami H."/>
        </authorList>
    </citation>
    <scope>NUCLEOTIDE SEQUENCE</scope>
    <source>
        <strain evidence="1">Expedition CK06-06</strain>
    </source>
</reference>
<name>X0XWD6_9ZZZZ</name>
<dbReference type="EMBL" id="BARS01059730">
    <property type="protein sequence ID" value="GAG47684.1"/>
    <property type="molecule type" value="Genomic_DNA"/>
</dbReference>
<evidence type="ECO:0000313" key="1">
    <source>
        <dbReference type="EMBL" id="GAG47684.1"/>
    </source>
</evidence>
<accession>X0XWD6</accession>
<feature type="non-terminal residue" evidence="1">
    <location>
        <position position="1"/>
    </location>
</feature>
<gene>
    <name evidence="1" type="ORF">S01H1_86321</name>
</gene>